<accession>A0ABX3A136</accession>
<dbReference type="InterPro" id="IPR013783">
    <property type="entry name" value="Ig-like_fold"/>
</dbReference>
<dbReference type="RefSeq" id="WP_069311966.1">
    <property type="nucleotide sequence ID" value="NZ_MDTU01000001.1"/>
</dbReference>
<reference evidence="1 2" key="1">
    <citation type="submission" date="2016-08" db="EMBL/GenBank/DDBJ databases">
        <title>Draft genome sequence of Candidatus Piscirickettsia litoralis, from seawater.</title>
        <authorList>
            <person name="Wan X."/>
            <person name="Lee A.J."/>
            <person name="Hou S."/>
            <person name="Donachie S.P."/>
        </authorList>
    </citation>
    <scope>NUCLEOTIDE SEQUENCE [LARGE SCALE GENOMIC DNA]</scope>
    <source>
        <strain evidence="1 2">Y2</strain>
    </source>
</reference>
<gene>
    <name evidence="1" type="ORF">BGC07_03430</name>
</gene>
<sequence length="246" mass="26774">MKRLLSNTIAGVLALGASVASFGASSYLVAPGKVMLSLQRPSTSSFIVRNTGDTTLHLRAKLEYYPTNSEVLGLGSQQKGFDDDLLKHARVLISPPLLVMPAGQQRTLRVSVRPKAGLKEGTYRAYLRFSPSELIKQPIKVEGNVEGNQVGAQINIRLDTVTSIYADKGEGAAKVSVKCVKGKKNTEVIVDNNSPWMYRGSIANGKSSVPVILMGYNTQKFELKKVRSTIQFAKENSDKGQEIRCS</sequence>
<dbReference type="Proteomes" id="UP000094329">
    <property type="component" value="Unassembled WGS sequence"/>
</dbReference>
<dbReference type="EMBL" id="MDTU01000001">
    <property type="protein sequence ID" value="ODN42168.1"/>
    <property type="molecule type" value="Genomic_DNA"/>
</dbReference>
<proteinExistence type="predicted"/>
<protein>
    <submittedName>
        <fullName evidence="1">Pilus assembly protein</fullName>
    </submittedName>
</protein>
<organism evidence="1 2">
    <name type="scientific">Piscirickettsia litoralis</name>
    <dbReference type="NCBI Taxonomy" id="1891921"/>
    <lineage>
        <taxon>Bacteria</taxon>
        <taxon>Pseudomonadati</taxon>
        <taxon>Pseudomonadota</taxon>
        <taxon>Gammaproteobacteria</taxon>
        <taxon>Thiotrichales</taxon>
        <taxon>Piscirickettsiaceae</taxon>
        <taxon>Piscirickettsia</taxon>
    </lineage>
</organism>
<name>A0ABX3A136_9GAMM</name>
<dbReference type="Gene3D" id="2.60.40.10">
    <property type="entry name" value="Immunoglobulins"/>
    <property type="match status" value="1"/>
</dbReference>
<keyword evidence="2" id="KW-1185">Reference proteome</keyword>
<comment type="caution">
    <text evidence="1">The sequence shown here is derived from an EMBL/GenBank/DDBJ whole genome shotgun (WGS) entry which is preliminary data.</text>
</comment>
<evidence type="ECO:0000313" key="2">
    <source>
        <dbReference type="Proteomes" id="UP000094329"/>
    </source>
</evidence>
<evidence type="ECO:0000313" key="1">
    <source>
        <dbReference type="EMBL" id="ODN42168.1"/>
    </source>
</evidence>